<keyword evidence="4" id="KW-0539">Nucleus</keyword>
<dbReference type="VEuPathDB" id="FungiDB:BO72DRAFT_483351"/>
<evidence type="ECO:0000256" key="4">
    <source>
        <dbReference type="ARBA" id="ARBA00023242"/>
    </source>
</evidence>
<name>A0A8G1RXT7_9EURO</name>
<evidence type="ECO:0000256" key="2">
    <source>
        <dbReference type="ARBA" id="ARBA00023125"/>
    </source>
</evidence>
<proteinExistence type="predicted"/>
<dbReference type="PANTHER" id="PTHR47424:SF3">
    <property type="entry name" value="REGULATORY PROTEIN GAL4"/>
    <property type="match status" value="1"/>
</dbReference>
<dbReference type="AlphaFoldDB" id="A0A8G1RXT7"/>
<keyword evidence="3" id="KW-0804">Transcription</keyword>
<keyword evidence="1" id="KW-0805">Transcription regulation</keyword>
<organism evidence="6 7">
    <name type="scientific">Aspergillus fijiensis CBS 313.89</name>
    <dbReference type="NCBI Taxonomy" id="1448319"/>
    <lineage>
        <taxon>Eukaryota</taxon>
        <taxon>Fungi</taxon>
        <taxon>Dikarya</taxon>
        <taxon>Ascomycota</taxon>
        <taxon>Pezizomycotina</taxon>
        <taxon>Eurotiomycetes</taxon>
        <taxon>Eurotiomycetidae</taxon>
        <taxon>Eurotiales</taxon>
        <taxon>Aspergillaceae</taxon>
        <taxon>Aspergillus</taxon>
    </lineage>
</organism>
<keyword evidence="2" id="KW-0238">DNA-binding</keyword>
<dbReference type="Proteomes" id="UP000249789">
    <property type="component" value="Unassembled WGS sequence"/>
</dbReference>
<dbReference type="RefSeq" id="XP_040805199.1">
    <property type="nucleotide sequence ID" value="XM_040947795.1"/>
</dbReference>
<dbReference type="GeneID" id="63865128"/>
<protein>
    <recommendedName>
        <fullName evidence="8">Transcription factor domain-containing protein</fullName>
    </recommendedName>
</protein>
<sequence length="544" mass="61003">MHFFQSPVGFAAYSTCCTPELRVGIEVSNQATGSFQFYGPSSHFCFIQRIYERVKRDFYLSEALRRSSTVLEALKKWGLERFVFSRGTTNEYAISSSQTDAYFPRETGTLFFEAYLRIMHPQMPLIAYSEIMDTWNKLWDAPQPGKVLRDKDLLYMVLAIGTRVSSHSGKQTVDWADPWAEDFSHKVNNVVMYFQEPSLKGTHFMLLKIRAVAKMGWVADNMSIATYSPSCMREISDVAKSETLLLECDARLKSIAQSLPSYLHFYDHDLHIGESWQEVQRISLGMIYYLTCMLMHRPSLMYATFFTSTAEAESNATGPVKIRESIAASINAARSLIDLAHDVYYRRSPDIQSDRTLATFLASACITLLYDVLDPRTGQEDARATLATVERGIQCLDEIQHVGPLTGKVISTEIMKMAKQALISMGDSFGTDLDLFDAFLWLLYVFSPEGLLSLSLSIEFLQADEENASTSDVDNPSAEPVSLGSARLPSPANLGVTNPSLTNPNVPVPSGGDMDLYYNPQNTNYQSYWVANGFDTQNVPESLL</sequence>
<evidence type="ECO:0000256" key="5">
    <source>
        <dbReference type="SAM" id="MobiDB-lite"/>
    </source>
</evidence>
<evidence type="ECO:0000256" key="3">
    <source>
        <dbReference type="ARBA" id="ARBA00023163"/>
    </source>
</evidence>
<keyword evidence="7" id="KW-1185">Reference proteome</keyword>
<evidence type="ECO:0008006" key="8">
    <source>
        <dbReference type="Google" id="ProtNLM"/>
    </source>
</evidence>
<accession>A0A8G1RXT7</accession>
<dbReference type="OrthoDB" id="5296287at2759"/>
<dbReference type="InterPro" id="IPR051127">
    <property type="entry name" value="Fungal_SecMet_Regulators"/>
</dbReference>
<dbReference type="EMBL" id="KZ824626">
    <property type="protein sequence ID" value="RAK81189.1"/>
    <property type="molecule type" value="Genomic_DNA"/>
</dbReference>
<evidence type="ECO:0000313" key="6">
    <source>
        <dbReference type="EMBL" id="RAK81189.1"/>
    </source>
</evidence>
<dbReference type="PANTHER" id="PTHR47424">
    <property type="entry name" value="REGULATORY PROTEIN GAL4"/>
    <property type="match status" value="1"/>
</dbReference>
<feature type="region of interest" description="Disordered" evidence="5">
    <location>
        <begin position="466"/>
        <end position="485"/>
    </location>
</feature>
<evidence type="ECO:0000313" key="7">
    <source>
        <dbReference type="Proteomes" id="UP000249789"/>
    </source>
</evidence>
<evidence type="ECO:0000256" key="1">
    <source>
        <dbReference type="ARBA" id="ARBA00023015"/>
    </source>
</evidence>
<reference evidence="6 7" key="1">
    <citation type="submission" date="2018-02" db="EMBL/GenBank/DDBJ databases">
        <title>The genomes of Aspergillus section Nigri reveals drivers in fungal speciation.</title>
        <authorList>
            <consortium name="DOE Joint Genome Institute"/>
            <person name="Vesth T.C."/>
            <person name="Nybo J."/>
            <person name="Theobald S."/>
            <person name="Brandl J."/>
            <person name="Frisvad J.C."/>
            <person name="Nielsen K.F."/>
            <person name="Lyhne E.K."/>
            <person name="Kogle M.E."/>
            <person name="Kuo A."/>
            <person name="Riley R."/>
            <person name="Clum A."/>
            <person name="Nolan M."/>
            <person name="Lipzen A."/>
            <person name="Salamov A."/>
            <person name="Henrissat B."/>
            <person name="Wiebenga A."/>
            <person name="De vries R.P."/>
            <person name="Grigoriev I.V."/>
            <person name="Mortensen U.H."/>
            <person name="Andersen M.R."/>
            <person name="Baker S.E."/>
        </authorList>
    </citation>
    <scope>NUCLEOTIDE SEQUENCE [LARGE SCALE GENOMIC DNA]</scope>
    <source>
        <strain evidence="6 7">CBS 313.89</strain>
    </source>
</reference>
<dbReference type="GO" id="GO:0003677">
    <property type="term" value="F:DNA binding"/>
    <property type="evidence" value="ECO:0007669"/>
    <property type="project" value="UniProtKB-KW"/>
</dbReference>
<gene>
    <name evidence="6" type="ORF">BO72DRAFT_483351</name>
</gene>
<dbReference type="CDD" id="cd12148">
    <property type="entry name" value="fungal_TF_MHR"/>
    <property type="match status" value="1"/>
</dbReference>